<evidence type="ECO:0000256" key="15">
    <source>
        <dbReference type="ARBA" id="ARBA00041979"/>
    </source>
</evidence>
<dbReference type="InterPro" id="IPR047127">
    <property type="entry name" value="MutT-like"/>
</dbReference>
<evidence type="ECO:0000256" key="7">
    <source>
        <dbReference type="ARBA" id="ARBA00022801"/>
    </source>
</evidence>
<dbReference type="Pfam" id="PF14815">
    <property type="entry name" value="NUDIX_4"/>
    <property type="match status" value="1"/>
</dbReference>
<dbReference type="EC" id="3.6.1.55" evidence="12"/>
<dbReference type="InterPro" id="IPR000086">
    <property type="entry name" value="NUDIX_hydrolase_dom"/>
</dbReference>
<evidence type="ECO:0000256" key="1">
    <source>
        <dbReference type="ARBA" id="ARBA00001946"/>
    </source>
</evidence>
<keyword evidence="4" id="KW-0235">DNA replication</keyword>
<evidence type="ECO:0000256" key="8">
    <source>
        <dbReference type="ARBA" id="ARBA00022842"/>
    </source>
</evidence>
<keyword evidence="8" id="KW-0460">Magnesium</keyword>
<dbReference type="Gene3D" id="3.90.79.10">
    <property type="entry name" value="Nucleoside Triphosphate Pyrophosphohydrolase"/>
    <property type="match status" value="1"/>
</dbReference>
<evidence type="ECO:0000256" key="2">
    <source>
        <dbReference type="ARBA" id="ARBA00005582"/>
    </source>
</evidence>
<dbReference type="GO" id="GO:0044716">
    <property type="term" value="F:8-oxo-GDP phosphatase activity"/>
    <property type="evidence" value="ECO:0007669"/>
    <property type="project" value="TreeGrafter"/>
</dbReference>
<dbReference type="InterPro" id="IPR015797">
    <property type="entry name" value="NUDIX_hydrolase-like_dom_sf"/>
</dbReference>
<evidence type="ECO:0000259" key="17">
    <source>
        <dbReference type="PROSITE" id="PS51462"/>
    </source>
</evidence>
<dbReference type="GO" id="GO:0035539">
    <property type="term" value="F:8-oxo-7,8-dihydrodeoxyguanosine triphosphate pyrophosphatase activity"/>
    <property type="evidence" value="ECO:0007669"/>
    <property type="project" value="UniProtKB-EC"/>
</dbReference>
<name>A0A948WXL9_9GAMM</name>
<dbReference type="GO" id="GO:0044715">
    <property type="term" value="F:8-oxo-dGDP phosphatase activity"/>
    <property type="evidence" value="ECO:0007669"/>
    <property type="project" value="TreeGrafter"/>
</dbReference>
<dbReference type="CDD" id="cd03425">
    <property type="entry name" value="NUDIX_MutT_NudA_like"/>
    <property type="match status" value="1"/>
</dbReference>
<evidence type="ECO:0000256" key="13">
    <source>
        <dbReference type="ARBA" id="ARBA00040794"/>
    </source>
</evidence>
<evidence type="ECO:0000256" key="4">
    <source>
        <dbReference type="ARBA" id="ARBA00022705"/>
    </source>
</evidence>
<keyword evidence="5" id="KW-0479">Metal-binding</keyword>
<evidence type="ECO:0000256" key="11">
    <source>
        <dbReference type="ARBA" id="ARBA00036904"/>
    </source>
</evidence>
<dbReference type="GO" id="GO:0006281">
    <property type="term" value="P:DNA repair"/>
    <property type="evidence" value="ECO:0007669"/>
    <property type="project" value="UniProtKB-KW"/>
</dbReference>
<comment type="catalytic activity">
    <reaction evidence="11">
        <text>8-oxo-GTP + H2O = 8-oxo-GMP + diphosphate + H(+)</text>
        <dbReference type="Rhea" id="RHEA:67616"/>
        <dbReference type="ChEBI" id="CHEBI:15377"/>
        <dbReference type="ChEBI" id="CHEBI:15378"/>
        <dbReference type="ChEBI" id="CHEBI:33019"/>
        <dbReference type="ChEBI" id="CHEBI:143553"/>
        <dbReference type="ChEBI" id="CHEBI:145694"/>
    </reaction>
</comment>
<comment type="catalytic activity">
    <reaction evidence="10">
        <text>8-oxo-dGTP + H2O = 8-oxo-dGMP + diphosphate + H(+)</text>
        <dbReference type="Rhea" id="RHEA:31575"/>
        <dbReference type="ChEBI" id="CHEBI:15377"/>
        <dbReference type="ChEBI" id="CHEBI:15378"/>
        <dbReference type="ChEBI" id="CHEBI:33019"/>
        <dbReference type="ChEBI" id="CHEBI:63224"/>
        <dbReference type="ChEBI" id="CHEBI:77896"/>
        <dbReference type="EC" id="3.6.1.55"/>
    </reaction>
</comment>
<dbReference type="GO" id="GO:0008413">
    <property type="term" value="F:8-oxo-7,8-dihydroguanosine triphosphate pyrophosphatase activity"/>
    <property type="evidence" value="ECO:0007669"/>
    <property type="project" value="TreeGrafter"/>
</dbReference>
<reference evidence="18" key="1">
    <citation type="journal article" date="2021" name="PeerJ">
        <title>Extensive microbial diversity within the chicken gut microbiome revealed by metagenomics and culture.</title>
        <authorList>
            <person name="Gilroy R."/>
            <person name="Ravi A."/>
            <person name="Getino M."/>
            <person name="Pursley I."/>
            <person name="Horton D.L."/>
            <person name="Alikhan N.F."/>
            <person name="Baker D."/>
            <person name="Gharbi K."/>
            <person name="Hall N."/>
            <person name="Watson M."/>
            <person name="Adriaenssens E.M."/>
            <person name="Foster-Nyarko E."/>
            <person name="Jarju S."/>
            <person name="Secka A."/>
            <person name="Antonio M."/>
            <person name="Oren A."/>
            <person name="Chaudhuri R.R."/>
            <person name="La Ragione R."/>
            <person name="Hildebrand F."/>
            <person name="Pallen M.J."/>
        </authorList>
    </citation>
    <scope>NUCLEOTIDE SEQUENCE</scope>
    <source>
        <strain evidence="18">378</strain>
    </source>
</reference>
<evidence type="ECO:0000256" key="6">
    <source>
        <dbReference type="ARBA" id="ARBA00022763"/>
    </source>
</evidence>
<evidence type="ECO:0000256" key="16">
    <source>
        <dbReference type="ARBA" id="ARBA00042798"/>
    </source>
</evidence>
<dbReference type="EMBL" id="JAHLFE010000067">
    <property type="protein sequence ID" value="MBU3843940.1"/>
    <property type="molecule type" value="Genomic_DNA"/>
</dbReference>
<feature type="domain" description="Nudix hydrolase" evidence="17">
    <location>
        <begin position="18"/>
        <end position="144"/>
    </location>
</feature>
<keyword evidence="3" id="KW-0515">Mutator protein</keyword>
<organism evidence="18 19">
    <name type="scientific">Candidatus Anaerobiospirillum pullicola</name>
    <dbReference type="NCBI Taxonomy" id="2838451"/>
    <lineage>
        <taxon>Bacteria</taxon>
        <taxon>Pseudomonadati</taxon>
        <taxon>Pseudomonadota</taxon>
        <taxon>Gammaproteobacteria</taxon>
        <taxon>Aeromonadales</taxon>
        <taxon>Succinivibrionaceae</taxon>
        <taxon>Anaerobiospirillum</taxon>
    </lineage>
</organism>
<comment type="cofactor">
    <cofactor evidence="1">
        <name>Mg(2+)</name>
        <dbReference type="ChEBI" id="CHEBI:18420"/>
    </cofactor>
</comment>
<proteinExistence type="inferred from homology"/>
<comment type="similarity">
    <text evidence="2">Belongs to the Nudix hydrolase family.</text>
</comment>
<evidence type="ECO:0000256" key="9">
    <source>
        <dbReference type="ARBA" id="ARBA00023204"/>
    </source>
</evidence>
<dbReference type="GO" id="GO:0006260">
    <property type="term" value="P:DNA replication"/>
    <property type="evidence" value="ECO:0007669"/>
    <property type="project" value="UniProtKB-KW"/>
</dbReference>
<reference evidence="18" key="2">
    <citation type="submission" date="2021-04" db="EMBL/GenBank/DDBJ databases">
        <authorList>
            <person name="Gilroy R."/>
        </authorList>
    </citation>
    <scope>NUCLEOTIDE SEQUENCE</scope>
    <source>
        <strain evidence="18">378</strain>
    </source>
</reference>
<evidence type="ECO:0000256" key="10">
    <source>
        <dbReference type="ARBA" id="ARBA00035861"/>
    </source>
</evidence>
<comment type="caution">
    <text evidence="18">The sequence shown here is derived from an EMBL/GenBank/DDBJ whole genome shotgun (WGS) entry which is preliminary data.</text>
</comment>
<protein>
    <recommendedName>
        <fullName evidence="13">8-oxo-dGTP diphosphatase</fullName>
        <ecNumber evidence="12">3.6.1.55</ecNumber>
    </recommendedName>
    <alternativeName>
        <fullName evidence="16">7,8-dihydro-8-oxoguanine-triphosphatase</fullName>
    </alternativeName>
    <alternativeName>
        <fullName evidence="15">Mutator protein MutT</fullName>
    </alternativeName>
    <alternativeName>
        <fullName evidence="14">dGTP pyrophosphohydrolase</fullName>
    </alternativeName>
</protein>
<dbReference type="SUPFAM" id="SSF55811">
    <property type="entry name" value="Nudix"/>
    <property type="match status" value="1"/>
</dbReference>
<evidence type="ECO:0000256" key="12">
    <source>
        <dbReference type="ARBA" id="ARBA00038905"/>
    </source>
</evidence>
<gene>
    <name evidence="18" type="ORF">H9847_03590</name>
</gene>
<accession>A0A948WXL9</accession>
<evidence type="ECO:0000256" key="3">
    <source>
        <dbReference type="ARBA" id="ARBA00022457"/>
    </source>
</evidence>
<evidence type="ECO:0000256" key="5">
    <source>
        <dbReference type="ARBA" id="ARBA00022723"/>
    </source>
</evidence>
<evidence type="ECO:0000313" key="19">
    <source>
        <dbReference type="Proteomes" id="UP000733611"/>
    </source>
</evidence>
<dbReference type="InterPro" id="IPR029119">
    <property type="entry name" value="MutY_C"/>
</dbReference>
<dbReference type="AlphaFoldDB" id="A0A948WXL9"/>
<dbReference type="PANTHER" id="PTHR47707:SF1">
    <property type="entry name" value="NUDIX HYDROLASE FAMILY PROTEIN"/>
    <property type="match status" value="1"/>
</dbReference>
<dbReference type="PROSITE" id="PS51462">
    <property type="entry name" value="NUDIX"/>
    <property type="match status" value="1"/>
</dbReference>
<dbReference type="PANTHER" id="PTHR47707">
    <property type="entry name" value="8-OXO-DGTP DIPHOSPHATASE"/>
    <property type="match status" value="1"/>
</dbReference>
<keyword evidence="7" id="KW-0378">Hydrolase</keyword>
<keyword evidence="9" id="KW-0234">DNA repair</keyword>
<evidence type="ECO:0000256" key="14">
    <source>
        <dbReference type="ARBA" id="ARBA00041592"/>
    </source>
</evidence>
<dbReference type="Proteomes" id="UP000733611">
    <property type="component" value="Unassembled WGS sequence"/>
</dbReference>
<dbReference type="GO" id="GO:0046872">
    <property type="term" value="F:metal ion binding"/>
    <property type="evidence" value="ECO:0007669"/>
    <property type="project" value="UniProtKB-KW"/>
</dbReference>
<sequence>METTTINAADKPLRTPKKVVRVAAAMIIQDDTFLIAQRAGKRHLAGYWEFPGGKIEEHETPAQACQREIYEELHCKISVDSYFLTCEYEYEDFILSMDVFLCHLLEGKQVISTEHSGLKFIRADEIDSIDFAPADIQFLPNIKKLMGSLQRTLCPKAS</sequence>
<evidence type="ECO:0000313" key="18">
    <source>
        <dbReference type="EMBL" id="MBU3843940.1"/>
    </source>
</evidence>
<keyword evidence="6" id="KW-0227">DNA damage</keyword>